<evidence type="ECO:0000256" key="2">
    <source>
        <dbReference type="ARBA" id="ARBA00023136"/>
    </source>
</evidence>
<evidence type="ECO:0000313" key="6">
    <source>
        <dbReference type="Proteomes" id="UP000297429"/>
    </source>
</evidence>
<dbReference type="PANTHER" id="PTHR46825">
    <property type="entry name" value="D-ALANYL-D-ALANINE-CARBOXYPEPTIDASE/ENDOPEPTIDASE AMPH"/>
    <property type="match status" value="1"/>
</dbReference>
<accession>A0ABY2HJE5</accession>
<keyword evidence="5" id="KW-0378">Hydrolase</keyword>
<keyword evidence="3" id="KW-0732">Signal</keyword>
<evidence type="ECO:0000313" key="5">
    <source>
        <dbReference type="EMBL" id="TFB28914.1"/>
    </source>
</evidence>
<comment type="caution">
    <text evidence="5">The sequence shown here is derived from an EMBL/GenBank/DDBJ whole genome shotgun (WGS) entry which is preliminary data.</text>
</comment>
<evidence type="ECO:0000259" key="4">
    <source>
        <dbReference type="Pfam" id="PF00144"/>
    </source>
</evidence>
<gene>
    <name evidence="5" type="ORF">E3V97_22630</name>
</gene>
<feature type="signal peptide" evidence="3">
    <location>
        <begin position="1"/>
        <end position="29"/>
    </location>
</feature>
<keyword evidence="6" id="KW-1185">Reference proteome</keyword>
<reference evidence="5 6" key="1">
    <citation type="submission" date="2019-03" db="EMBL/GenBank/DDBJ databases">
        <authorList>
            <person name="He R.-H."/>
        </authorList>
    </citation>
    <scope>NUCLEOTIDE SEQUENCE [LARGE SCALE GENOMIC DNA]</scope>
    <source>
        <strain evidence="5 6">DSM 19624</strain>
    </source>
</reference>
<dbReference type="SUPFAM" id="SSF56601">
    <property type="entry name" value="beta-lactamase/transpeptidase-like"/>
    <property type="match status" value="1"/>
</dbReference>
<protein>
    <submittedName>
        <fullName evidence="5">Class A beta-lactamase-related serine hydrolase</fullName>
    </submittedName>
</protein>
<dbReference type="InterPro" id="IPR050491">
    <property type="entry name" value="AmpC-like"/>
</dbReference>
<evidence type="ECO:0000256" key="1">
    <source>
        <dbReference type="ARBA" id="ARBA00004370"/>
    </source>
</evidence>
<feature type="chain" id="PRO_5046564182" evidence="3">
    <location>
        <begin position="30"/>
        <end position="368"/>
    </location>
</feature>
<dbReference type="Proteomes" id="UP000297429">
    <property type="component" value="Unassembled WGS sequence"/>
</dbReference>
<dbReference type="Pfam" id="PF00144">
    <property type="entry name" value="Beta-lactamase"/>
    <property type="match status" value="1"/>
</dbReference>
<organism evidence="5 6">
    <name type="scientific">Pedobacter alluvionis</name>
    <dbReference type="NCBI Taxonomy" id="475253"/>
    <lineage>
        <taxon>Bacteria</taxon>
        <taxon>Pseudomonadati</taxon>
        <taxon>Bacteroidota</taxon>
        <taxon>Sphingobacteriia</taxon>
        <taxon>Sphingobacteriales</taxon>
        <taxon>Sphingobacteriaceae</taxon>
        <taxon>Pedobacter</taxon>
    </lineage>
</organism>
<dbReference type="EMBL" id="SOPX01000005">
    <property type="protein sequence ID" value="TFB28914.1"/>
    <property type="molecule type" value="Genomic_DNA"/>
</dbReference>
<keyword evidence="2" id="KW-0472">Membrane</keyword>
<dbReference type="InterPro" id="IPR012338">
    <property type="entry name" value="Beta-lactam/transpept-like"/>
</dbReference>
<dbReference type="InterPro" id="IPR001466">
    <property type="entry name" value="Beta-lactam-related"/>
</dbReference>
<dbReference type="GO" id="GO:0016787">
    <property type="term" value="F:hydrolase activity"/>
    <property type="evidence" value="ECO:0007669"/>
    <property type="project" value="UniProtKB-KW"/>
</dbReference>
<feature type="domain" description="Beta-lactamase-related" evidence="4">
    <location>
        <begin position="39"/>
        <end position="354"/>
    </location>
</feature>
<dbReference type="Gene3D" id="3.40.710.10">
    <property type="entry name" value="DD-peptidase/beta-lactamase superfamily"/>
    <property type="match status" value="1"/>
</dbReference>
<evidence type="ECO:0000256" key="3">
    <source>
        <dbReference type="SAM" id="SignalP"/>
    </source>
</evidence>
<dbReference type="PANTHER" id="PTHR46825:SF11">
    <property type="entry name" value="PENICILLIN-BINDING PROTEIN 4"/>
    <property type="match status" value="1"/>
</dbReference>
<name>A0ABY2HJE5_9SPHI</name>
<sequence>MRSKCVLLKNLMMKSMFIALLLSTTGLFATAQSSTVSSFIESYIHQHSFSGTVLIQKDSEVLYHASFGLANREFKIPFNDDTKYKICSITKSFTATLILQLYEQGKIDLNAKISAYLPDYAGEGATRVSIHQLLNHTSGLANTDTVKSLENALKYGIGFYNKPYTSDQLVKNFCSNQLVNEPGKKFDYNNGDYIILGKILERIYHKSYEKILTDQILTPLHMYHSGLLSQDKIVDSLSNTYFLRTDLNQIVPDLPMYNQDWYAAGAMYSNTKDLLKFFNALFDLKLIKKETLALMLKPGLDNYGYSVWIRDYKGANIKYKRIERYGSILGANAVVFRYLNENVTVIVLSNTNLTDLGDFALQIGRSIF</sequence>
<proteinExistence type="predicted"/>
<comment type="subcellular location">
    <subcellularLocation>
        <location evidence="1">Membrane</location>
    </subcellularLocation>
</comment>